<dbReference type="CDD" id="cd00590">
    <property type="entry name" value="RRM_SF"/>
    <property type="match status" value="1"/>
</dbReference>
<feature type="domain" description="RRM" evidence="3">
    <location>
        <begin position="14"/>
        <end position="97"/>
    </location>
</feature>
<organism evidence="6">
    <name type="scientific">Hymenolepis diminuta</name>
    <name type="common">Rat tapeworm</name>
    <dbReference type="NCBI Taxonomy" id="6216"/>
    <lineage>
        <taxon>Eukaryota</taxon>
        <taxon>Metazoa</taxon>
        <taxon>Spiralia</taxon>
        <taxon>Lophotrochozoa</taxon>
        <taxon>Platyhelminthes</taxon>
        <taxon>Cestoda</taxon>
        <taxon>Eucestoda</taxon>
        <taxon>Cyclophyllidea</taxon>
        <taxon>Hymenolepididae</taxon>
        <taxon>Hymenolepis</taxon>
    </lineage>
</organism>
<dbReference type="GO" id="GO:0003723">
    <property type="term" value="F:RNA binding"/>
    <property type="evidence" value="ECO:0007669"/>
    <property type="project" value="UniProtKB-UniRule"/>
</dbReference>
<protein>
    <submittedName>
        <fullName evidence="6">RRM domain-containing protein</fullName>
    </submittedName>
</protein>
<dbReference type="Proteomes" id="UP000274504">
    <property type="component" value="Unassembled WGS sequence"/>
</dbReference>
<proteinExistence type="predicted"/>
<feature type="compositionally biased region" description="Low complexity" evidence="2">
    <location>
        <begin position="132"/>
        <end position="143"/>
    </location>
</feature>
<reference evidence="4 5" key="2">
    <citation type="submission" date="2018-11" db="EMBL/GenBank/DDBJ databases">
        <authorList>
            <consortium name="Pathogen Informatics"/>
        </authorList>
    </citation>
    <scope>NUCLEOTIDE SEQUENCE [LARGE SCALE GENOMIC DNA]</scope>
</reference>
<dbReference type="InterPro" id="IPR035979">
    <property type="entry name" value="RBD_domain_sf"/>
</dbReference>
<evidence type="ECO:0000313" key="5">
    <source>
        <dbReference type="Proteomes" id="UP000274504"/>
    </source>
</evidence>
<dbReference type="InterPro" id="IPR012677">
    <property type="entry name" value="Nucleotide-bd_a/b_plait_sf"/>
</dbReference>
<dbReference type="EMBL" id="UYSG01001497">
    <property type="protein sequence ID" value="VDL44971.1"/>
    <property type="molecule type" value="Genomic_DNA"/>
</dbReference>
<reference evidence="6" key="1">
    <citation type="submission" date="2017-02" db="UniProtKB">
        <authorList>
            <consortium name="WormBaseParasite"/>
        </authorList>
    </citation>
    <scope>IDENTIFICATION</scope>
</reference>
<feature type="region of interest" description="Disordered" evidence="2">
    <location>
        <begin position="90"/>
        <end position="154"/>
    </location>
</feature>
<dbReference type="WBParaSite" id="HDID_0000418201-mRNA-1">
    <property type="protein sequence ID" value="HDID_0000418201-mRNA-1"/>
    <property type="gene ID" value="HDID_0000418201"/>
</dbReference>
<feature type="compositionally biased region" description="Basic and acidic residues" evidence="2">
    <location>
        <begin position="265"/>
        <end position="278"/>
    </location>
</feature>
<dbReference type="InterPro" id="IPR000504">
    <property type="entry name" value="RRM_dom"/>
</dbReference>
<evidence type="ECO:0000256" key="2">
    <source>
        <dbReference type="SAM" id="MobiDB-lite"/>
    </source>
</evidence>
<dbReference type="Gene3D" id="3.30.70.330">
    <property type="match status" value="1"/>
</dbReference>
<keyword evidence="1" id="KW-0694">RNA-binding</keyword>
<dbReference type="SUPFAM" id="SSF54928">
    <property type="entry name" value="RNA-binding domain, RBD"/>
    <property type="match status" value="2"/>
</dbReference>
<accession>A0A0R3SGX5</accession>
<evidence type="ECO:0000313" key="6">
    <source>
        <dbReference type="WBParaSite" id="HDID_0000418201-mRNA-1"/>
    </source>
</evidence>
<dbReference type="AlphaFoldDB" id="A0A0R3SGX5"/>
<feature type="compositionally biased region" description="Polar residues" evidence="2">
    <location>
        <begin position="280"/>
        <end position="295"/>
    </location>
</feature>
<evidence type="ECO:0000313" key="4">
    <source>
        <dbReference type="EMBL" id="VDL44971.1"/>
    </source>
</evidence>
<feature type="region of interest" description="Disordered" evidence="2">
    <location>
        <begin position="238"/>
        <end position="315"/>
    </location>
</feature>
<sequence length="593" mass="66413">TETGEILLWTVKRKSIFLRPSKPDGVETPTEDEIRTHFGQFGTITDIFIKPTNNDIFVMFSNSLEAQLAVSTKIHCLNGFDFKASPTRKFPTRRIESSSEMSKSEPPPNESHSSLPQSSNVQGPKQPDDDSSSSQSLSESSPPRDTSDDNASTAGSRCMLIQPSSFELESAFPSTEEIRDHCQQFGRVIQVARYENPPRAYVTFESPSERMKAIEAYEQHMESLKASIITSLRSEIEPEAEVETWNSQKTVKTPEDKSLSPSPKQCDDSAPKGTELDNQKYPSDLSSVSQPTHPNSPVFDKTMPSTNSKTKEKKTTDVGCVEFDPNKCIKLFIPRYTVLSMTMLRKNLSRFGRVKIEKQPADSSIKCVVCFESVEQIETVDNEIRDERYWLSTLESDSEQEEDLDTPNAVVDREKSIQIFIPVNSMVSAKRLKRRYEQYAKVEIVPQKPNSAIKYVVYVQPHEIKPDACAASQEKKALSGIVFASSFSKAQTEVVKPTPVARPVPPPYQPIAFSSRTDIPLIQGGGIRQTPIPAQPVEPRTVFQYPYTGEHCMNVIPQYPYVDYGVQGGQSVPFVRPWDPNAGGQQPFLYGQP</sequence>
<evidence type="ECO:0000259" key="3">
    <source>
        <dbReference type="PROSITE" id="PS50102"/>
    </source>
</evidence>
<dbReference type="PROSITE" id="PS50102">
    <property type="entry name" value="RRM"/>
    <property type="match status" value="1"/>
</dbReference>
<feature type="compositionally biased region" description="Polar residues" evidence="2">
    <location>
        <begin position="112"/>
        <end position="123"/>
    </location>
</feature>
<evidence type="ECO:0000256" key="1">
    <source>
        <dbReference type="PROSITE-ProRule" id="PRU00176"/>
    </source>
</evidence>
<gene>
    <name evidence="4" type="ORF">HDID_LOCUS4180</name>
</gene>
<name>A0A0R3SGX5_HYMDI</name>